<name>A0ABQ3HM70_9ACTN</name>
<dbReference type="SUPFAM" id="SSF46894">
    <property type="entry name" value="C-terminal effector domain of the bipartite response regulators"/>
    <property type="match status" value="1"/>
</dbReference>
<dbReference type="InterPro" id="IPR036388">
    <property type="entry name" value="WH-like_DNA-bd_sf"/>
</dbReference>
<dbReference type="InterPro" id="IPR051677">
    <property type="entry name" value="AfsR-DnrI-RedD_regulator"/>
</dbReference>
<dbReference type="Gene3D" id="1.10.10.10">
    <property type="entry name" value="Winged helix-like DNA-binding domain superfamily/Winged helix DNA-binding domain"/>
    <property type="match status" value="1"/>
</dbReference>
<dbReference type="SMART" id="SM00862">
    <property type="entry name" value="Trans_reg_C"/>
    <property type="match status" value="1"/>
</dbReference>
<sequence length="149" mass="15600">MDGQPDLELHVLGELTATRDGVAVDLGGRRQRAVLAALAMQRGQVVPADHLVECVWGDHPPANATGALQAYVSHLRRRLEPDAAARQRAGVIARAGPGYVLRLPGDAVDAWAFEAAVEAAAGQAPGDAVCTLEAALRSWRGPAYADYAG</sequence>
<evidence type="ECO:0000313" key="5">
    <source>
        <dbReference type="Proteomes" id="UP000597341"/>
    </source>
</evidence>
<reference evidence="5" key="1">
    <citation type="journal article" date="2019" name="Int. J. Syst. Evol. Microbiol.">
        <title>The Global Catalogue of Microorganisms (GCM) 10K type strain sequencing project: providing services to taxonomists for standard genome sequencing and annotation.</title>
        <authorList>
            <consortium name="The Broad Institute Genomics Platform"/>
            <consortium name="The Broad Institute Genome Sequencing Center for Infectious Disease"/>
            <person name="Wu L."/>
            <person name="Ma J."/>
        </authorList>
    </citation>
    <scope>NUCLEOTIDE SEQUENCE [LARGE SCALE GENOMIC DNA]</scope>
    <source>
        <strain evidence="5">CGMCC 1.12791</strain>
    </source>
</reference>
<gene>
    <name evidence="4" type="ORF">GCM10011376_34030</name>
</gene>
<accession>A0ABQ3HM70</accession>
<dbReference type="InterPro" id="IPR016032">
    <property type="entry name" value="Sig_transdc_resp-reg_C-effctor"/>
</dbReference>
<dbReference type="PANTHER" id="PTHR35807">
    <property type="entry name" value="TRANSCRIPTIONAL REGULATOR REDD-RELATED"/>
    <property type="match status" value="1"/>
</dbReference>
<evidence type="ECO:0000256" key="1">
    <source>
        <dbReference type="ARBA" id="ARBA00023125"/>
    </source>
</evidence>
<proteinExistence type="predicted"/>
<protein>
    <recommendedName>
        <fullName evidence="3">OmpR/PhoB-type domain-containing protein</fullName>
    </recommendedName>
</protein>
<evidence type="ECO:0000313" key="4">
    <source>
        <dbReference type="EMBL" id="GHE18793.1"/>
    </source>
</evidence>
<dbReference type="PROSITE" id="PS51755">
    <property type="entry name" value="OMPR_PHOB"/>
    <property type="match status" value="1"/>
</dbReference>
<dbReference type="CDD" id="cd00383">
    <property type="entry name" value="trans_reg_C"/>
    <property type="match status" value="1"/>
</dbReference>
<dbReference type="Proteomes" id="UP000597341">
    <property type="component" value="Unassembled WGS sequence"/>
</dbReference>
<keyword evidence="5" id="KW-1185">Reference proteome</keyword>
<dbReference type="Pfam" id="PF00486">
    <property type="entry name" value="Trans_reg_C"/>
    <property type="match status" value="1"/>
</dbReference>
<feature type="domain" description="OmpR/PhoB-type" evidence="3">
    <location>
        <begin position="1"/>
        <end position="103"/>
    </location>
</feature>
<dbReference type="InterPro" id="IPR001867">
    <property type="entry name" value="OmpR/PhoB-type_DNA-bd"/>
</dbReference>
<keyword evidence="1 2" id="KW-0238">DNA-binding</keyword>
<evidence type="ECO:0000259" key="3">
    <source>
        <dbReference type="PROSITE" id="PS51755"/>
    </source>
</evidence>
<dbReference type="RefSeq" id="WP_191280687.1">
    <property type="nucleotide sequence ID" value="NZ_BNAD01000013.1"/>
</dbReference>
<evidence type="ECO:0000256" key="2">
    <source>
        <dbReference type="PROSITE-ProRule" id="PRU01091"/>
    </source>
</evidence>
<comment type="caution">
    <text evidence="4">The sequence shown here is derived from an EMBL/GenBank/DDBJ whole genome shotgun (WGS) entry which is preliminary data.</text>
</comment>
<dbReference type="PANTHER" id="PTHR35807:SF1">
    <property type="entry name" value="TRANSCRIPTIONAL REGULATOR REDD"/>
    <property type="match status" value="1"/>
</dbReference>
<dbReference type="EMBL" id="BNAD01000013">
    <property type="protein sequence ID" value="GHE18793.1"/>
    <property type="molecule type" value="Genomic_DNA"/>
</dbReference>
<feature type="DNA-binding region" description="OmpR/PhoB-type" evidence="2">
    <location>
        <begin position="1"/>
        <end position="103"/>
    </location>
</feature>
<organism evidence="4 5">
    <name type="scientific">Nocardioides flavus</name>
    <name type="common">ex Wang et al. 2016</name>
    <dbReference type="NCBI Taxonomy" id="2058780"/>
    <lineage>
        <taxon>Bacteria</taxon>
        <taxon>Bacillati</taxon>
        <taxon>Actinomycetota</taxon>
        <taxon>Actinomycetes</taxon>
        <taxon>Propionibacteriales</taxon>
        <taxon>Nocardioidaceae</taxon>
        <taxon>Nocardioides</taxon>
    </lineage>
</organism>